<dbReference type="RefSeq" id="WP_045160445.1">
    <property type="nucleotide sequence ID" value="NZ_JYHV01000007.1"/>
</dbReference>
<evidence type="ECO:0000256" key="11">
    <source>
        <dbReference type="ARBA" id="ARBA00023136"/>
    </source>
</evidence>
<comment type="similarity">
    <text evidence="2">Belongs to the CorA metal ion transporter (MIT) (TC 1.A.35) family.</text>
</comment>
<organism evidence="14 15">
    <name type="scientific">Stutzerimonas stutzeri</name>
    <name type="common">Pseudomonas stutzeri</name>
    <dbReference type="NCBI Taxonomy" id="316"/>
    <lineage>
        <taxon>Bacteria</taxon>
        <taxon>Pseudomonadati</taxon>
        <taxon>Pseudomonadota</taxon>
        <taxon>Gammaproteobacteria</taxon>
        <taxon>Pseudomonadales</taxon>
        <taxon>Pseudomonadaceae</taxon>
        <taxon>Stutzerimonas</taxon>
    </lineage>
</organism>
<evidence type="ECO:0000256" key="8">
    <source>
        <dbReference type="ARBA" id="ARBA00022842"/>
    </source>
</evidence>
<name>A0A0D9ATT3_STUST</name>
<keyword evidence="7 13" id="KW-0812">Transmembrane</keyword>
<comment type="caution">
    <text evidence="14">The sequence shown here is derived from an EMBL/GenBank/DDBJ whole genome shotgun (WGS) entry which is preliminary data.</text>
</comment>
<dbReference type="InterPro" id="IPR002523">
    <property type="entry name" value="MgTranspt_CorA/ZnTranspt_ZntB"/>
</dbReference>
<dbReference type="GO" id="GO:0015095">
    <property type="term" value="F:magnesium ion transmembrane transporter activity"/>
    <property type="evidence" value="ECO:0007669"/>
    <property type="project" value="TreeGrafter"/>
</dbReference>
<evidence type="ECO:0000313" key="14">
    <source>
        <dbReference type="EMBL" id="KJH84157.1"/>
    </source>
</evidence>
<evidence type="ECO:0000256" key="2">
    <source>
        <dbReference type="ARBA" id="ARBA00009765"/>
    </source>
</evidence>
<dbReference type="CDD" id="cd12837">
    <property type="entry name" value="EcCorA-like_u1"/>
    <property type="match status" value="1"/>
</dbReference>
<evidence type="ECO:0000256" key="12">
    <source>
        <dbReference type="ARBA" id="ARBA00034269"/>
    </source>
</evidence>
<evidence type="ECO:0000256" key="6">
    <source>
        <dbReference type="ARBA" id="ARBA00022519"/>
    </source>
</evidence>
<gene>
    <name evidence="14" type="ORF">UF78_02300</name>
</gene>
<evidence type="ECO:0000256" key="5">
    <source>
        <dbReference type="ARBA" id="ARBA00022475"/>
    </source>
</evidence>
<evidence type="ECO:0000256" key="3">
    <source>
        <dbReference type="ARBA" id="ARBA00019439"/>
    </source>
</evidence>
<accession>A0A0D9ATT3</accession>
<dbReference type="SUPFAM" id="SSF144083">
    <property type="entry name" value="Magnesium transport protein CorA, transmembrane region"/>
    <property type="match status" value="1"/>
</dbReference>
<dbReference type="PANTHER" id="PTHR47685:SF1">
    <property type="entry name" value="MAGNESIUM TRANSPORT PROTEIN CORA"/>
    <property type="match status" value="1"/>
</dbReference>
<reference evidence="14 15" key="1">
    <citation type="submission" date="2015-02" db="EMBL/GenBank/DDBJ databases">
        <title>Draft genome sequence of Pseudomonas stutzeri NT0128 isolated from wheat (Triticum turgidum) rhizosphere.</title>
        <authorList>
            <person name="Tovi N."/>
            <person name="Frenk S."/>
            <person name="Hadar Y."/>
            <person name="Minz D."/>
        </authorList>
    </citation>
    <scope>NUCLEOTIDE SEQUENCE [LARGE SCALE GENOMIC DNA]</scope>
    <source>
        <strain evidence="14 15">NT0128</strain>
    </source>
</reference>
<comment type="catalytic activity">
    <reaction evidence="12">
        <text>Mg(2+)(in) = Mg(2+)(out)</text>
        <dbReference type="Rhea" id="RHEA:29827"/>
        <dbReference type="ChEBI" id="CHEBI:18420"/>
    </reaction>
</comment>
<keyword evidence="4" id="KW-0813">Transport</keyword>
<dbReference type="Gene3D" id="1.20.58.340">
    <property type="entry name" value="Magnesium transport protein CorA, transmembrane region"/>
    <property type="match status" value="2"/>
</dbReference>
<keyword evidence="9 13" id="KW-1133">Transmembrane helix</keyword>
<dbReference type="FunFam" id="1.20.58.340:FF:000001">
    <property type="entry name" value="Magnesium transport protein CorA"/>
    <property type="match status" value="1"/>
</dbReference>
<keyword evidence="11 13" id="KW-0472">Membrane</keyword>
<feature type="transmembrane region" description="Helical" evidence="13">
    <location>
        <begin position="295"/>
        <end position="315"/>
    </location>
</feature>
<dbReference type="Pfam" id="PF01544">
    <property type="entry name" value="CorA"/>
    <property type="match status" value="1"/>
</dbReference>
<dbReference type="Gene3D" id="3.30.460.20">
    <property type="entry name" value="CorA soluble domain-like"/>
    <property type="match status" value="1"/>
</dbReference>
<dbReference type="OrthoDB" id="9803416at2"/>
<dbReference type="GO" id="GO:0015099">
    <property type="term" value="F:nickel cation transmembrane transporter activity"/>
    <property type="evidence" value="ECO:0007669"/>
    <property type="project" value="TreeGrafter"/>
</dbReference>
<dbReference type="PATRIC" id="fig|316.101.peg.3460"/>
<feature type="transmembrane region" description="Helical" evidence="13">
    <location>
        <begin position="263"/>
        <end position="283"/>
    </location>
</feature>
<keyword evidence="10" id="KW-0406">Ion transport</keyword>
<dbReference type="GO" id="GO:0005886">
    <property type="term" value="C:plasma membrane"/>
    <property type="evidence" value="ECO:0007669"/>
    <property type="project" value="UniProtKB-SubCell"/>
</dbReference>
<dbReference type="AlphaFoldDB" id="A0A0D9ATT3"/>
<protein>
    <recommendedName>
        <fullName evidence="3">Magnesium transport protein CorA</fullName>
    </recommendedName>
</protein>
<dbReference type="PANTHER" id="PTHR47685">
    <property type="entry name" value="MAGNESIUM TRANSPORT PROTEIN CORA"/>
    <property type="match status" value="1"/>
</dbReference>
<proteinExistence type="inferred from homology"/>
<dbReference type="GO" id="GO:0015087">
    <property type="term" value="F:cobalt ion transmembrane transporter activity"/>
    <property type="evidence" value="ECO:0007669"/>
    <property type="project" value="TreeGrafter"/>
</dbReference>
<dbReference type="InterPro" id="IPR050829">
    <property type="entry name" value="CorA_MIT"/>
</dbReference>
<keyword evidence="5" id="KW-1003">Cell membrane</keyword>
<evidence type="ECO:0000256" key="7">
    <source>
        <dbReference type="ARBA" id="ARBA00022692"/>
    </source>
</evidence>
<evidence type="ECO:0000256" key="4">
    <source>
        <dbReference type="ARBA" id="ARBA00022448"/>
    </source>
</evidence>
<evidence type="ECO:0000256" key="1">
    <source>
        <dbReference type="ARBA" id="ARBA00004429"/>
    </source>
</evidence>
<evidence type="ECO:0000313" key="15">
    <source>
        <dbReference type="Proteomes" id="UP000032487"/>
    </source>
</evidence>
<dbReference type="InterPro" id="IPR045863">
    <property type="entry name" value="CorA_TM1_TM2"/>
</dbReference>
<keyword evidence="8" id="KW-0460">Magnesium</keyword>
<evidence type="ECO:0000256" key="13">
    <source>
        <dbReference type="SAM" id="Phobius"/>
    </source>
</evidence>
<dbReference type="SUPFAM" id="SSF143865">
    <property type="entry name" value="CorA soluble domain-like"/>
    <property type="match status" value="1"/>
</dbReference>
<sequence length="321" mass="36440">MITLYCLENGALVRRVAESLQTLPDNVLWIDLLSPDQQEERFVESELGLDIPTREELAEIEDSSRFYDEDGAIFMTTTVVMGIADRRPENAEVTFVLTKRRLVTVRYSELSAFRQFESKSSRQPSNYATSHQIFLALADAVVDRIADVLESVQIELQALSRRIFDEGKEHRRDLQQIIQQLGQHRSLLSQLGESLFSSSRLIAFYRLHADEPKQGVAKGLLKALERDVRSLGEHQARLLGDIAFLLDATLGLINIEQNSIIKVFSIAAVLFLPPTLVGTVYGMNFERMPELGWSLGYPMALGMMVVSAIIPYAWFKFRDWL</sequence>
<dbReference type="EMBL" id="JYHV01000007">
    <property type="protein sequence ID" value="KJH84157.1"/>
    <property type="molecule type" value="Genomic_DNA"/>
</dbReference>
<evidence type="ECO:0000256" key="9">
    <source>
        <dbReference type="ARBA" id="ARBA00022989"/>
    </source>
</evidence>
<dbReference type="Proteomes" id="UP000032487">
    <property type="component" value="Unassembled WGS sequence"/>
</dbReference>
<evidence type="ECO:0000256" key="10">
    <source>
        <dbReference type="ARBA" id="ARBA00023065"/>
    </source>
</evidence>
<keyword evidence="6" id="KW-0997">Cell inner membrane</keyword>
<comment type="subcellular location">
    <subcellularLocation>
        <location evidence="1">Cell inner membrane</location>
        <topology evidence="1">Multi-pass membrane protein</topology>
    </subcellularLocation>
</comment>
<dbReference type="InterPro" id="IPR045861">
    <property type="entry name" value="CorA_cytoplasmic_dom"/>
</dbReference>